<evidence type="ECO:0000313" key="1">
    <source>
        <dbReference type="EMBL" id="MBB3062334.1"/>
    </source>
</evidence>
<dbReference type="AlphaFoldDB" id="A0A7W4WDS0"/>
<name>A0A7W4WDS0_9GAMM</name>
<gene>
    <name evidence="1" type="ORF">FHS09_003179</name>
</gene>
<sequence length="34" mass="3835">MLNQAIQPTTNFVHFLRGRYAPIIAQKAHKVGRG</sequence>
<comment type="caution">
    <text evidence="1">The sequence shown here is derived from an EMBL/GenBank/DDBJ whole genome shotgun (WGS) entry which is preliminary data.</text>
</comment>
<organism evidence="1 2">
    <name type="scientific">Microbulbifer rhizosphaerae</name>
    <dbReference type="NCBI Taxonomy" id="1562603"/>
    <lineage>
        <taxon>Bacteria</taxon>
        <taxon>Pseudomonadati</taxon>
        <taxon>Pseudomonadota</taxon>
        <taxon>Gammaproteobacteria</taxon>
        <taxon>Cellvibrionales</taxon>
        <taxon>Microbulbiferaceae</taxon>
        <taxon>Microbulbifer</taxon>
    </lineage>
</organism>
<reference evidence="1 2" key="1">
    <citation type="submission" date="2020-08" db="EMBL/GenBank/DDBJ databases">
        <title>Genomic Encyclopedia of Type Strains, Phase III (KMG-III): the genomes of soil and plant-associated and newly described type strains.</title>
        <authorList>
            <person name="Whitman W."/>
        </authorList>
    </citation>
    <scope>NUCLEOTIDE SEQUENCE [LARGE SCALE GENOMIC DNA]</scope>
    <source>
        <strain evidence="1 2">CECT 8799</strain>
    </source>
</reference>
<accession>A0A7W4WDS0</accession>
<protein>
    <submittedName>
        <fullName evidence="1">Uncharacterized protein</fullName>
    </submittedName>
</protein>
<dbReference type="EMBL" id="JACHWZ010000015">
    <property type="protein sequence ID" value="MBB3062334.1"/>
    <property type="molecule type" value="Genomic_DNA"/>
</dbReference>
<evidence type="ECO:0000313" key="2">
    <source>
        <dbReference type="Proteomes" id="UP000535937"/>
    </source>
</evidence>
<keyword evidence="2" id="KW-1185">Reference proteome</keyword>
<dbReference type="Proteomes" id="UP000535937">
    <property type="component" value="Unassembled WGS sequence"/>
</dbReference>
<proteinExistence type="predicted"/>